<keyword evidence="2" id="KW-1185">Reference proteome</keyword>
<gene>
    <name evidence="1" type="ORF">CRG98_021766</name>
</gene>
<dbReference type="EMBL" id="PGOL01001482">
    <property type="protein sequence ID" value="PKI57863.1"/>
    <property type="molecule type" value="Genomic_DNA"/>
</dbReference>
<proteinExistence type="predicted"/>
<evidence type="ECO:0000313" key="2">
    <source>
        <dbReference type="Proteomes" id="UP000233551"/>
    </source>
</evidence>
<reference evidence="1 2" key="1">
    <citation type="submission" date="2017-11" db="EMBL/GenBank/DDBJ databases">
        <title>De-novo sequencing of pomegranate (Punica granatum L.) genome.</title>
        <authorList>
            <person name="Akparov Z."/>
            <person name="Amiraslanov A."/>
            <person name="Hajiyeva S."/>
            <person name="Abbasov M."/>
            <person name="Kaur K."/>
            <person name="Hamwieh A."/>
            <person name="Solovyev V."/>
            <person name="Salamov A."/>
            <person name="Braich B."/>
            <person name="Kosarev P."/>
            <person name="Mahmoud A."/>
            <person name="Hajiyev E."/>
            <person name="Babayeva S."/>
            <person name="Izzatullayeva V."/>
            <person name="Mammadov A."/>
            <person name="Mammadov A."/>
            <person name="Sharifova S."/>
            <person name="Ojaghi J."/>
            <person name="Eynullazada K."/>
            <person name="Bayramov B."/>
            <person name="Abdulazimova A."/>
            <person name="Shahmuradov I."/>
        </authorList>
    </citation>
    <scope>NUCLEOTIDE SEQUENCE [LARGE SCALE GENOMIC DNA]</scope>
    <source>
        <strain evidence="2">cv. AG2017</strain>
        <tissue evidence="1">Leaf</tissue>
    </source>
</reference>
<evidence type="ECO:0000313" key="1">
    <source>
        <dbReference type="EMBL" id="PKI57863.1"/>
    </source>
</evidence>
<name>A0A2I0JPP0_PUNGR</name>
<organism evidence="1 2">
    <name type="scientific">Punica granatum</name>
    <name type="common">Pomegranate</name>
    <dbReference type="NCBI Taxonomy" id="22663"/>
    <lineage>
        <taxon>Eukaryota</taxon>
        <taxon>Viridiplantae</taxon>
        <taxon>Streptophyta</taxon>
        <taxon>Embryophyta</taxon>
        <taxon>Tracheophyta</taxon>
        <taxon>Spermatophyta</taxon>
        <taxon>Magnoliopsida</taxon>
        <taxon>eudicotyledons</taxon>
        <taxon>Gunneridae</taxon>
        <taxon>Pentapetalae</taxon>
        <taxon>rosids</taxon>
        <taxon>malvids</taxon>
        <taxon>Myrtales</taxon>
        <taxon>Lythraceae</taxon>
        <taxon>Punica</taxon>
    </lineage>
</organism>
<comment type="caution">
    <text evidence="1">The sequence shown here is derived from an EMBL/GenBank/DDBJ whole genome shotgun (WGS) entry which is preliminary data.</text>
</comment>
<protein>
    <submittedName>
        <fullName evidence="1">Uncharacterized protein</fullName>
    </submittedName>
</protein>
<sequence length="174" mass="19818">MATCPIRSGERETFGDLYSRPLLMGRPKHPTKRLAYIGLSRATSCGCWRNNCHIIVVCRNTASNSVFRQYEVVYSQSEFDIRSFLSGQCHPLWPVQQCLLSAPHFCLSKEYQQGQQISDQARPTRLPVYWYATIRRFGGFMDIPTSSHRSQRCKAASWALHVEKKRGALGGSDN</sequence>
<accession>A0A2I0JPP0</accession>
<dbReference type="AlphaFoldDB" id="A0A2I0JPP0"/>
<dbReference type="Proteomes" id="UP000233551">
    <property type="component" value="Unassembled WGS sequence"/>
</dbReference>